<protein>
    <recommendedName>
        <fullName evidence="5">Transmembrane protein</fullName>
    </recommendedName>
</protein>
<feature type="compositionally biased region" description="Polar residues" evidence="1">
    <location>
        <begin position="504"/>
        <end position="519"/>
    </location>
</feature>
<feature type="transmembrane region" description="Helical" evidence="2">
    <location>
        <begin position="186"/>
        <end position="212"/>
    </location>
</feature>
<dbReference type="EMBL" id="CP007585">
    <property type="protein sequence ID" value="AJC49876.1"/>
    <property type="molecule type" value="Genomic_DNA"/>
</dbReference>
<feature type="region of interest" description="Disordered" evidence="1">
    <location>
        <begin position="670"/>
        <end position="696"/>
    </location>
</feature>
<feature type="compositionally biased region" description="Basic residues" evidence="1">
    <location>
        <begin position="595"/>
        <end position="604"/>
    </location>
</feature>
<keyword evidence="2" id="KW-0812">Transmembrane</keyword>
<name>A0A0A8ECE1_MESFC</name>
<dbReference type="RefSeq" id="WP_051054268.1">
    <property type="nucleotide sequence ID" value="NZ_CP007585.1"/>
</dbReference>
<dbReference type="STRING" id="743971.MYF_01810"/>
<keyword evidence="2" id="KW-0472">Membrane</keyword>
<organism evidence="3 4">
    <name type="scientific">Mesomycoplasma flocculare ATCC 27399</name>
    <dbReference type="NCBI Taxonomy" id="743971"/>
    <lineage>
        <taxon>Bacteria</taxon>
        <taxon>Bacillati</taxon>
        <taxon>Mycoplasmatota</taxon>
        <taxon>Mycoplasmoidales</taxon>
        <taxon>Metamycoplasmataceae</taxon>
        <taxon>Mesomycoplasma</taxon>
    </lineage>
</organism>
<dbReference type="NCBIfam" id="NF045848">
    <property type="entry name" value="MMCAP2_0566_fam"/>
    <property type="match status" value="1"/>
</dbReference>
<feature type="transmembrane region" description="Helical" evidence="2">
    <location>
        <begin position="32"/>
        <end position="53"/>
    </location>
</feature>
<evidence type="ECO:0000313" key="3">
    <source>
        <dbReference type="EMBL" id="AJC49876.1"/>
    </source>
</evidence>
<dbReference type="OrthoDB" id="400872at2"/>
<evidence type="ECO:0000256" key="2">
    <source>
        <dbReference type="SAM" id="Phobius"/>
    </source>
</evidence>
<evidence type="ECO:0008006" key="5">
    <source>
        <dbReference type="Google" id="ProtNLM"/>
    </source>
</evidence>
<feature type="transmembrane region" description="Helical" evidence="2">
    <location>
        <begin position="107"/>
        <end position="129"/>
    </location>
</feature>
<feature type="transmembrane region" description="Helical" evidence="2">
    <location>
        <begin position="6"/>
        <end position="25"/>
    </location>
</feature>
<sequence>MFGWLFNGLISLITYPFFTLGWYFLVYLPLSVIAFFNFIFDQIGINVIVNALFQKKSFSFENLPVGFWIFAITSISMGFIVFILRYIKFLIIRKRSADSEIIAMGKVGFGSFAFIFLFPIIFFVLLVTIQSTLFLINDYIRGEQNLIIVMLRSASNKIPEDEINSISESFSSPSYSTFSAMESGEAISLIITLSASSIIVAYILGISFISWFTASAQLFMNFLTMPVWAISSIWDDGRRLKSWTKNFLGQFAIIIVYQVSFNLFLIWIGSTYKIADLIDLDQVKSPQIFRFLFRISFIIGGGLAIASFTRQIAAQFGQAGALEHQQRLASSVLKVGAVAATGAAGIMALGQNFKSDKLNVSSLLEKNKNKNPFNVTDNSFFPGSSKLNSWRLPAIAETTAAAWPILDWGYKGLKHATQKFKEKRAKKALIIDTKKSPARLFFDKIGGFFKKNKKQANSDGASVELLKLDNKQKANSENSNKPPLLLPYKNLSENKENVEDKLQKNPQKNTDMVTNTHKSGNIIGKVDDNNGKNSEKNTEKSLVTESETQNLAKKANKPTEIAETQEEKPEKKGFWEWFWGKLPEETKKSETTAKTVKKVTKKAKKSEIKTAKKSTKTSKKIKTVEPKEKKTSQRKKKTSENQVAQVKENDKSRVQENELKLNVHSKNLNLKKIEDNHENIKPIAKKTINSKKQIEP</sequence>
<gene>
    <name evidence="3" type="ORF">MYF_01810</name>
</gene>
<feature type="transmembrane region" description="Helical" evidence="2">
    <location>
        <begin position="288"/>
        <end position="308"/>
    </location>
</feature>
<dbReference type="KEGG" id="mfq:MYF_01810"/>
<feature type="compositionally biased region" description="Polar residues" evidence="1">
    <location>
        <begin position="540"/>
        <end position="551"/>
    </location>
</feature>
<feature type="compositionally biased region" description="Basic residues" evidence="1">
    <location>
        <begin position="611"/>
        <end position="621"/>
    </location>
</feature>
<keyword evidence="2" id="KW-1133">Transmembrane helix</keyword>
<feature type="compositionally biased region" description="Basic and acidic residues" evidence="1">
    <location>
        <begin position="647"/>
        <end position="657"/>
    </location>
</feature>
<feature type="transmembrane region" description="Helical" evidence="2">
    <location>
        <begin position="328"/>
        <end position="349"/>
    </location>
</feature>
<keyword evidence="4" id="KW-1185">Reference proteome</keyword>
<feature type="region of interest" description="Disordered" evidence="1">
    <location>
        <begin position="496"/>
        <end position="569"/>
    </location>
</feature>
<evidence type="ECO:0000256" key="1">
    <source>
        <dbReference type="SAM" id="MobiDB-lite"/>
    </source>
</evidence>
<feature type="region of interest" description="Disordered" evidence="1">
    <location>
        <begin position="471"/>
        <end position="490"/>
    </location>
</feature>
<accession>A0A0A8ECE1</accession>
<dbReference type="HOGENOM" id="CLU_021792_0_0_14"/>
<feature type="transmembrane region" description="Helical" evidence="2">
    <location>
        <begin position="247"/>
        <end position="268"/>
    </location>
</feature>
<feature type="compositionally biased region" description="Basic and acidic residues" evidence="1">
    <location>
        <begin position="671"/>
        <end position="680"/>
    </location>
</feature>
<dbReference type="Proteomes" id="UP000031129">
    <property type="component" value="Chromosome"/>
</dbReference>
<feature type="compositionally biased region" description="Basic and acidic residues" evidence="1">
    <location>
        <begin position="622"/>
        <end position="631"/>
    </location>
</feature>
<feature type="transmembrane region" description="Helical" evidence="2">
    <location>
        <begin position="65"/>
        <end position="87"/>
    </location>
</feature>
<evidence type="ECO:0000313" key="4">
    <source>
        <dbReference type="Proteomes" id="UP000031129"/>
    </source>
</evidence>
<feature type="compositionally biased region" description="Basic and acidic residues" evidence="1">
    <location>
        <begin position="525"/>
        <end position="539"/>
    </location>
</feature>
<feature type="region of interest" description="Disordered" evidence="1">
    <location>
        <begin position="586"/>
        <end position="657"/>
    </location>
</feature>
<dbReference type="AlphaFoldDB" id="A0A0A8ECE1"/>
<reference evidence="3 4" key="1">
    <citation type="journal article" date="2015" name="Genome Announc.">
        <title>Complete Genome Sequence of Mycoplasma flocculare Strain Ms42T (ATCC 27399T).</title>
        <authorList>
            <person name="Calcutt M.J."/>
            <person name="Foecking M.F."/>
            <person name="Heidari M.B."/>
            <person name="McIntosh M.A."/>
        </authorList>
    </citation>
    <scope>NUCLEOTIDE SEQUENCE [LARGE SCALE GENOMIC DNA]</scope>
    <source>
        <strain evidence="4">ATCC 27399</strain>
    </source>
</reference>
<dbReference type="NCBIfam" id="NF045889">
    <property type="entry name" value="ICE_Mbov_0396_TM"/>
    <property type="match status" value="1"/>
</dbReference>
<proteinExistence type="predicted"/>